<dbReference type="InterPro" id="IPR001453">
    <property type="entry name" value="MoaB/Mog_dom"/>
</dbReference>
<dbReference type="InterPro" id="IPR036688">
    <property type="entry name" value="MoeA_C_domain_IV_sf"/>
</dbReference>
<dbReference type="InterPro" id="IPR036135">
    <property type="entry name" value="MoeA_linker/N_sf"/>
</dbReference>
<comment type="function">
    <text evidence="2 11">Catalyzes the insertion of molybdate into adenylated molybdopterin with the concomitant release of AMP.</text>
</comment>
<evidence type="ECO:0000256" key="10">
    <source>
        <dbReference type="ARBA" id="ARBA00047317"/>
    </source>
</evidence>
<dbReference type="PANTHER" id="PTHR10192">
    <property type="entry name" value="MOLYBDOPTERIN BIOSYNTHESIS PROTEIN"/>
    <property type="match status" value="1"/>
</dbReference>
<dbReference type="Pfam" id="PF00994">
    <property type="entry name" value="MoCF_biosynth"/>
    <property type="match status" value="1"/>
</dbReference>
<dbReference type="AlphaFoldDB" id="A0A2S3W5X5"/>
<dbReference type="InterPro" id="IPR005110">
    <property type="entry name" value="MoeA_linker/N"/>
</dbReference>
<dbReference type="SUPFAM" id="SSF63882">
    <property type="entry name" value="MoeA N-terminal region -like"/>
    <property type="match status" value="1"/>
</dbReference>
<evidence type="ECO:0000313" key="13">
    <source>
        <dbReference type="EMBL" id="POF64237.1"/>
    </source>
</evidence>
<evidence type="ECO:0000256" key="9">
    <source>
        <dbReference type="ARBA" id="ARBA00023150"/>
    </source>
</evidence>
<dbReference type="PANTHER" id="PTHR10192:SF5">
    <property type="entry name" value="GEPHYRIN"/>
    <property type="match status" value="1"/>
</dbReference>
<accession>A0A2S3W5X5</accession>
<dbReference type="Gene3D" id="3.40.980.10">
    <property type="entry name" value="MoaB/Mog-like domain"/>
    <property type="match status" value="1"/>
</dbReference>
<dbReference type="Pfam" id="PF03454">
    <property type="entry name" value="MoeA_C"/>
    <property type="match status" value="1"/>
</dbReference>
<comment type="similarity">
    <text evidence="4 11">Belongs to the MoeA family.</text>
</comment>
<evidence type="ECO:0000256" key="5">
    <source>
        <dbReference type="ARBA" id="ARBA00022505"/>
    </source>
</evidence>
<proteinExistence type="inferred from homology"/>
<dbReference type="InterPro" id="IPR005111">
    <property type="entry name" value="MoeA_C_domain_IV"/>
</dbReference>
<organism evidence="13 14">
    <name type="scientific">Novacetimonas maltaceti</name>
    <dbReference type="NCBI Taxonomy" id="1203393"/>
    <lineage>
        <taxon>Bacteria</taxon>
        <taxon>Pseudomonadati</taxon>
        <taxon>Pseudomonadota</taxon>
        <taxon>Alphaproteobacteria</taxon>
        <taxon>Acetobacterales</taxon>
        <taxon>Acetobacteraceae</taxon>
        <taxon>Novacetimonas</taxon>
    </lineage>
</organism>
<dbReference type="GO" id="GO:0061599">
    <property type="term" value="F:molybdopterin molybdotransferase activity"/>
    <property type="evidence" value="ECO:0007669"/>
    <property type="project" value="UniProtKB-UniRule"/>
</dbReference>
<dbReference type="SUPFAM" id="SSF53218">
    <property type="entry name" value="Molybdenum cofactor biosynthesis proteins"/>
    <property type="match status" value="1"/>
</dbReference>
<dbReference type="RefSeq" id="WP_110093831.1">
    <property type="nucleotide sequence ID" value="NZ_NKUE01000003.1"/>
</dbReference>
<dbReference type="EC" id="2.10.1.1" evidence="11"/>
<evidence type="ECO:0000256" key="6">
    <source>
        <dbReference type="ARBA" id="ARBA00022679"/>
    </source>
</evidence>
<comment type="catalytic activity">
    <reaction evidence="10">
        <text>adenylyl-molybdopterin + molybdate = Mo-molybdopterin + AMP + H(+)</text>
        <dbReference type="Rhea" id="RHEA:35047"/>
        <dbReference type="ChEBI" id="CHEBI:15378"/>
        <dbReference type="ChEBI" id="CHEBI:36264"/>
        <dbReference type="ChEBI" id="CHEBI:62727"/>
        <dbReference type="ChEBI" id="CHEBI:71302"/>
        <dbReference type="ChEBI" id="CHEBI:456215"/>
        <dbReference type="EC" id="2.10.1.1"/>
    </reaction>
</comment>
<dbReference type="InterPro" id="IPR036425">
    <property type="entry name" value="MoaB/Mog-like_dom_sf"/>
</dbReference>
<comment type="cofactor">
    <cofactor evidence="1 11">
        <name>Mg(2+)</name>
        <dbReference type="ChEBI" id="CHEBI:18420"/>
    </cofactor>
</comment>
<sequence>MLSVSEARERILQGLRATAPEIVSLSCAGGRVSASPVLARLDNPPADISAMDGYAVRAADLSGDGARLRLIGESPAGHPFGGTVGAGECVRIYTGSIVPAGADAIVLQENASQQDDIVTTAQVAQAGLYVRRRGQDFAHGQEIIPAGRRLDARGIGLAAAANHPWVSVYRRPRVAIVATGDELVLPGEPMGPGMIANSNTLMLEAVVRAAGAEPVMMPIARDRMEDLMTLSRMVEGMDMLVTIGGASVGRYDLVQEALKRIGVEMDFWKIAMRPGKPLMHGRLGGMPVIGLPGNPVAAFVCGTLFVAPALRRLMGQDAVGPEIGMAILGTDVEANDRRESYLRARLHHDAAGQLVALPFPQQDSAMLQVLCDSQALVIRDANAPPARKGEACRIIRLDIP</sequence>
<dbReference type="Gene3D" id="2.170.190.11">
    <property type="entry name" value="Molybdopterin biosynthesis moea protein, domain 3"/>
    <property type="match status" value="1"/>
</dbReference>
<dbReference type="NCBIfam" id="TIGR00177">
    <property type="entry name" value="molyb_syn"/>
    <property type="match status" value="1"/>
</dbReference>
<dbReference type="Pfam" id="PF03453">
    <property type="entry name" value="MoeA_N"/>
    <property type="match status" value="1"/>
</dbReference>
<evidence type="ECO:0000256" key="8">
    <source>
        <dbReference type="ARBA" id="ARBA00022842"/>
    </source>
</evidence>
<dbReference type="NCBIfam" id="NF045515">
    <property type="entry name" value="Glp_gephyrin"/>
    <property type="match status" value="1"/>
</dbReference>
<feature type="domain" description="MoaB/Mog" evidence="12">
    <location>
        <begin position="175"/>
        <end position="312"/>
    </location>
</feature>
<dbReference type="CDD" id="cd00887">
    <property type="entry name" value="MoeA"/>
    <property type="match status" value="1"/>
</dbReference>
<dbReference type="SUPFAM" id="SSF63867">
    <property type="entry name" value="MoeA C-terminal domain-like"/>
    <property type="match status" value="1"/>
</dbReference>
<evidence type="ECO:0000256" key="11">
    <source>
        <dbReference type="RuleBase" id="RU365090"/>
    </source>
</evidence>
<evidence type="ECO:0000259" key="12">
    <source>
        <dbReference type="SMART" id="SM00852"/>
    </source>
</evidence>
<dbReference type="GO" id="GO:0006777">
    <property type="term" value="P:Mo-molybdopterin cofactor biosynthetic process"/>
    <property type="evidence" value="ECO:0007669"/>
    <property type="project" value="UniProtKB-UniRule"/>
</dbReference>
<keyword evidence="9 11" id="KW-0501">Molybdenum cofactor biosynthesis</keyword>
<keyword evidence="7 11" id="KW-0479">Metal-binding</keyword>
<evidence type="ECO:0000256" key="4">
    <source>
        <dbReference type="ARBA" id="ARBA00010763"/>
    </source>
</evidence>
<comment type="caution">
    <text evidence="13">The sequence shown here is derived from an EMBL/GenBank/DDBJ whole genome shotgun (WGS) entry which is preliminary data.</text>
</comment>
<dbReference type="Gene3D" id="2.40.340.10">
    <property type="entry name" value="MoeA, C-terminal, domain IV"/>
    <property type="match status" value="1"/>
</dbReference>
<evidence type="ECO:0000256" key="7">
    <source>
        <dbReference type="ARBA" id="ARBA00022723"/>
    </source>
</evidence>
<dbReference type="UniPathway" id="UPA00344"/>
<dbReference type="InterPro" id="IPR038987">
    <property type="entry name" value="MoeA-like"/>
</dbReference>
<protein>
    <recommendedName>
        <fullName evidence="11">Molybdopterin molybdenumtransferase</fullName>
        <ecNumber evidence="11">2.10.1.1</ecNumber>
    </recommendedName>
</protein>
<dbReference type="OrthoDB" id="9804758at2"/>
<keyword evidence="14" id="KW-1185">Reference proteome</keyword>
<gene>
    <name evidence="13" type="primary">moeA</name>
    <name evidence="13" type="ORF">KMAL_01310</name>
</gene>
<dbReference type="Proteomes" id="UP000237344">
    <property type="component" value="Unassembled WGS sequence"/>
</dbReference>
<comment type="pathway">
    <text evidence="3 11">Cofactor biosynthesis; molybdopterin biosynthesis.</text>
</comment>
<dbReference type="SMART" id="SM00852">
    <property type="entry name" value="MoCF_biosynth"/>
    <property type="match status" value="1"/>
</dbReference>
<name>A0A2S3W5X5_9PROT</name>
<dbReference type="GO" id="GO:0005829">
    <property type="term" value="C:cytosol"/>
    <property type="evidence" value="ECO:0007669"/>
    <property type="project" value="TreeGrafter"/>
</dbReference>
<dbReference type="EMBL" id="POTC01000001">
    <property type="protein sequence ID" value="POF64237.1"/>
    <property type="molecule type" value="Genomic_DNA"/>
</dbReference>
<keyword evidence="8 11" id="KW-0460">Magnesium</keyword>
<keyword evidence="6 11" id="KW-0808">Transferase</keyword>
<evidence type="ECO:0000256" key="1">
    <source>
        <dbReference type="ARBA" id="ARBA00001946"/>
    </source>
</evidence>
<evidence type="ECO:0000256" key="3">
    <source>
        <dbReference type="ARBA" id="ARBA00005046"/>
    </source>
</evidence>
<dbReference type="GO" id="GO:0046872">
    <property type="term" value="F:metal ion binding"/>
    <property type="evidence" value="ECO:0007669"/>
    <property type="project" value="UniProtKB-UniRule"/>
</dbReference>
<reference evidence="13 14" key="1">
    <citation type="submission" date="2018-01" db="EMBL/GenBank/DDBJ databases">
        <title>Draft Genome Sequence of Komagataeibacter maltaceti LMG 1529, a Vinegar Producing Acetic Acid Bacterium Isolated from Malt Vinegar Brewery Acetifiers.</title>
        <authorList>
            <person name="Zhang Q."/>
            <person name="Hollensteiner J."/>
            <person name="Poehlein A."/>
            <person name="Daniel R."/>
        </authorList>
    </citation>
    <scope>NUCLEOTIDE SEQUENCE [LARGE SCALE GENOMIC DNA]</scope>
    <source>
        <strain evidence="13 14">LMG 1529</strain>
    </source>
</reference>
<keyword evidence="5 11" id="KW-0500">Molybdenum</keyword>
<dbReference type="Gene3D" id="3.90.105.10">
    <property type="entry name" value="Molybdopterin biosynthesis moea protein, domain 2"/>
    <property type="match status" value="1"/>
</dbReference>
<evidence type="ECO:0000256" key="2">
    <source>
        <dbReference type="ARBA" id="ARBA00002901"/>
    </source>
</evidence>
<evidence type="ECO:0000313" key="14">
    <source>
        <dbReference type="Proteomes" id="UP000237344"/>
    </source>
</evidence>
<dbReference type="FunFam" id="3.40.980.10:FF:000004">
    <property type="entry name" value="Molybdopterin molybdenumtransferase"/>
    <property type="match status" value="1"/>
</dbReference>